<accession>A0A0L8HRL3</accession>
<dbReference type="PANTHER" id="PTHR14795:SF0">
    <property type="entry name" value="TRANSMEMBRANE PROTEIN 62"/>
    <property type="match status" value="1"/>
</dbReference>
<dbReference type="OMA" id="VEWQTYH"/>
<proteinExistence type="predicted"/>
<feature type="transmembrane region" description="Helical" evidence="1">
    <location>
        <begin position="592"/>
        <end position="615"/>
    </location>
</feature>
<feature type="domain" description="TMEM62 Ig-like" evidence="3">
    <location>
        <begin position="319"/>
        <end position="421"/>
    </location>
</feature>
<keyword evidence="1" id="KW-0812">Transmembrane</keyword>
<dbReference type="InterPro" id="IPR056230">
    <property type="entry name" value="TMEM62_C"/>
</dbReference>
<protein>
    <submittedName>
        <fullName evidence="5">Uncharacterized protein</fullName>
    </submittedName>
</protein>
<dbReference type="InterPro" id="IPR029052">
    <property type="entry name" value="Metallo-depent_PP-like"/>
</dbReference>
<dbReference type="InterPro" id="IPR041871">
    <property type="entry name" value="MPP_TMEM62"/>
</dbReference>
<dbReference type="Pfam" id="PF24394">
    <property type="entry name" value="TMEM62_C"/>
    <property type="match status" value="1"/>
</dbReference>
<feature type="transmembrane region" description="Helical" evidence="1">
    <location>
        <begin position="444"/>
        <end position="464"/>
    </location>
</feature>
<name>A0A0L8HRL3_OCTBM</name>
<dbReference type="InterPro" id="IPR056229">
    <property type="entry name" value="Ig_TMM62"/>
</dbReference>
<dbReference type="GO" id="GO:0016787">
    <property type="term" value="F:hydrolase activity"/>
    <property type="evidence" value="ECO:0007669"/>
    <property type="project" value="InterPro"/>
</dbReference>
<dbReference type="SUPFAM" id="SSF56300">
    <property type="entry name" value="Metallo-dependent phosphatases"/>
    <property type="match status" value="1"/>
</dbReference>
<feature type="domain" description="TMEM62 C-terminal" evidence="4">
    <location>
        <begin position="444"/>
        <end position="583"/>
    </location>
</feature>
<keyword evidence="1" id="KW-1133">Transmembrane helix</keyword>
<dbReference type="InterPro" id="IPR004843">
    <property type="entry name" value="Calcineurin-like_PHP"/>
</dbReference>
<feature type="domain" description="Calcineurin-like phosphoesterase" evidence="2">
    <location>
        <begin position="67"/>
        <end position="269"/>
    </location>
</feature>
<feature type="transmembrane region" description="Helical" evidence="1">
    <location>
        <begin position="635"/>
        <end position="654"/>
    </location>
</feature>
<feature type="transmembrane region" description="Helical" evidence="1">
    <location>
        <begin position="7"/>
        <end position="25"/>
    </location>
</feature>
<evidence type="ECO:0000256" key="1">
    <source>
        <dbReference type="SAM" id="Phobius"/>
    </source>
</evidence>
<dbReference type="PANTHER" id="PTHR14795">
    <property type="entry name" value="HELICASE RELATED"/>
    <property type="match status" value="1"/>
</dbReference>
<dbReference type="CDD" id="cd07401">
    <property type="entry name" value="MPP_TMEM62_N"/>
    <property type="match status" value="1"/>
</dbReference>
<dbReference type="AlphaFoldDB" id="A0A0L8HRL3"/>
<dbReference type="Pfam" id="PF24384">
    <property type="entry name" value="Ig_TMM62"/>
    <property type="match status" value="1"/>
</dbReference>
<dbReference type="Pfam" id="PF00149">
    <property type="entry name" value="Metallophos"/>
    <property type="match status" value="1"/>
</dbReference>
<evidence type="ECO:0000259" key="4">
    <source>
        <dbReference type="Pfam" id="PF24394"/>
    </source>
</evidence>
<dbReference type="KEGG" id="obi:106869030"/>
<evidence type="ECO:0000259" key="3">
    <source>
        <dbReference type="Pfam" id="PF24384"/>
    </source>
</evidence>
<dbReference type="STRING" id="37653.A0A0L8HRL3"/>
<sequence>MNIIPLLCGFVTVIIIIIAFIYDLTEPGNSLNPTEVYYSVTKENGKALKQDEDNTVLNGEHDKIFWFIQVTDMHFSIFRDLKRGPDLIRFCQSQISIIRPKFVIVSGDIVDAKSENLLGSQQYLAEWKIYQQVTDECARVVQGQWFDIRGNHDVFDVPHVNSSNNYFKRYTTQKRFSNQTSYMFDFNTGYGRYTFIGIDACLAPGPRRPFNFFGRLREQDVDQLLEYTHKSRNSNLTIWFSHYPTSFIIYPDLRSVMKRGIAHLSGHLHTLGGHVPNMYTRQKTGMLELELGDWKDNRMFRLLAIDHDLLSFTDEVINTWPLVLITNPKHALFLAPRHEPLYRIATSTHIRILAFSSSLIKHVNVSIDNIFLGSAEPVRDGLFVLPWQPASYAKGLHKISVSVADSQGHQKTVEQPFSIDNSQPNFNFVPKLLLMMNHFVVGKVLFWSIFLLWLTILILLRNCYRIRNYLFISDVRIIDSVCGWCNFWIMLLWKLTQVDKLFYIVIFTCIYTGIGPWFIGEFLENEIGAMFVWGIVVMKSYIPGSFTYFFGIFQFITFNIPLTFYVSYYFDRVNYKFQCWNRSCHNRQNHRFWLPTWWLVMMEIPFICFFLFQSYLALTGFPKAYGIMAFYTCPVRTWSAVFLVGINIYTYRLACRDPPVMRRSPSQDR</sequence>
<dbReference type="EMBL" id="KQ417459">
    <property type="protein sequence ID" value="KOF91866.1"/>
    <property type="molecule type" value="Genomic_DNA"/>
</dbReference>
<organism evidence="5">
    <name type="scientific">Octopus bimaculoides</name>
    <name type="common">California two-spotted octopus</name>
    <dbReference type="NCBI Taxonomy" id="37653"/>
    <lineage>
        <taxon>Eukaryota</taxon>
        <taxon>Metazoa</taxon>
        <taxon>Spiralia</taxon>
        <taxon>Lophotrochozoa</taxon>
        <taxon>Mollusca</taxon>
        <taxon>Cephalopoda</taxon>
        <taxon>Coleoidea</taxon>
        <taxon>Octopodiformes</taxon>
        <taxon>Octopoda</taxon>
        <taxon>Incirrata</taxon>
        <taxon>Octopodidae</taxon>
        <taxon>Octopus</taxon>
    </lineage>
</organism>
<dbReference type="OrthoDB" id="27234at2759"/>
<gene>
    <name evidence="5" type="ORF">OCBIM_22007910mg</name>
</gene>
<feature type="transmembrane region" description="Helical" evidence="1">
    <location>
        <begin position="501"/>
        <end position="519"/>
    </location>
</feature>
<reference evidence="5" key="1">
    <citation type="submission" date="2015-07" db="EMBL/GenBank/DDBJ databases">
        <title>MeaNS - Measles Nucleotide Surveillance Program.</title>
        <authorList>
            <person name="Tran T."/>
            <person name="Druce J."/>
        </authorList>
    </citation>
    <scope>NUCLEOTIDE SEQUENCE</scope>
    <source>
        <strain evidence="5">UCB-OBI-ISO-001</strain>
        <tissue evidence="5">Gonad</tissue>
    </source>
</reference>
<feature type="transmembrane region" description="Helical" evidence="1">
    <location>
        <begin position="548"/>
        <end position="571"/>
    </location>
</feature>
<keyword evidence="1" id="KW-0472">Membrane</keyword>
<evidence type="ECO:0000313" key="5">
    <source>
        <dbReference type="EMBL" id="KOF91866.1"/>
    </source>
</evidence>
<evidence type="ECO:0000259" key="2">
    <source>
        <dbReference type="Pfam" id="PF00149"/>
    </source>
</evidence>
<dbReference type="Gene3D" id="3.60.21.10">
    <property type="match status" value="1"/>
</dbReference>